<feature type="region of interest" description="Disordered" evidence="1">
    <location>
        <begin position="17"/>
        <end position="46"/>
    </location>
</feature>
<evidence type="ECO:0000313" key="3">
    <source>
        <dbReference type="Proteomes" id="UP000000561"/>
    </source>
</evidence>
<feature type="compositionally biased region" description="Low complexity" evidence="1">
    <location>
        <begin position="347"/>
        <end position="363"/>
    </location>
</feature>
<feature type="region of interest" description="Disordered" evidence="1">
    <location>
        <begin position="434"/>
        <end position="506"/>
    </location>
</feature>
<dbReference type="Proteomes" id="UP000000561">
    <property type="component" value="Chromosome 1"/>
</dbReference>
<dbReference type="OrthoDB" id="2554046at2759"/>
<feature type="compositionally biased region" description="Polar residues" evidence="1">
    <location>
        <begin position="383"/>
        <end position="395"/>
    </location>
</feature>
<dbReference type="GeneID" id="23561522"/>
<name>A0A0D1CFA8_MYCMD</name>
<sequence length="506" mass="54359">MSCSTPWLFSGVAALPRSSSSSISSSHCRPDYRRTSTSSNTSHYSRESWCSTVGSDVSSSSTTQCHVSHDQDSIDELVLASFADNAIFGSTSPRKSKSTGMRSSIESACSYASSSSSVRSPRTPITPLFSHPEHDATTIPMRSSVTLPMVAEIPKLKRPHLSRIVFEDVQYIGRSLDVPVSEEAHQERFNSVQRSASTAACCFSPSSSRFSTWNGKDGLMIAMDELEQELVRTMNTLSASANTTPVSTISKARGKSMRRPHTADKAATPSSSRSLLKGLSHTAATKCIPNASQTQSQRESWMPSKYPNADEGILSYSGRPIRFSASDLTLPSDYTDLVRRSDVRPISQESNVSKRSSRSDSNSPTTAALVFKGRSSGSSTSSFGNADFQQASSRPDSFVTAKDHDIVSANAVSLNKRPSTVRSPPIISAFYQLQKGPRSTPSLASSEPPRDPLPPLPSLPAGLSHLLNGAAVPPPRPAKSSARNSTSSLRNSPVPSPHKPLRTMPC</sequence>
<gene>
    <name evidence="2" type="ORF">UMAG_00132</name>
</gene>
<dbReference type="VEuPathDB" id="FungiDB:UMAG_00132"/>
<feature type="region of interest" description="Disordered" evidence="1">
    <location>
        <begin position="341"/>
        <end position="397"/>
    </location>
</feature>
<dbReference type="InParanoid" id="A0A0D1CFA8"/>
<accession>A0A0D1CFA8</accession>
<reference evidence="2 3" key="1">
    <citation type="journal article" date="2006" name="Nature">
        <title>Insights from the genome of the biotrophic fungal plant pathogen Ustilago maydis.</title>
        <authorList>
            <person name="Kamper J."/>
            <person name="Kahmann R."/>
            <person name="Bolker M."/>
            <person name="Ma L.J."/>
            <person name="Brefort T."/>
            <person name="Saville B.J."/>
            <person name="Banuett F."/>
            <person name="Kronstad J.W."/>
            <person name="Gold S.E."/>
            <person name="Muller O."/>
            <person name="Perlin M.H."/>
            <person name="Wosten H.A."/>
            <person name="de Vries R."/>
            <person name="Ruiz-Herrera J."/>
            <person name="Reynaga-Pena C.G."/>
            <person name="Snetselaar K."/>
            <person name="McCann M."/>
            <person name="Perez-Martin J."/>
            <person name="Feldbrugge M."/>
            <person name="Basse C.W."/>
            <person name="Steinberg G."/>
            <person name="Ibeas J.I."/>
            <person name="Holloman W."/>
            <person name="Guzman P."/>
            <person name="Farman M."/>
            <person name="Stajich J.E."/>
            <person name="Sentandreu R."/>
            <person name="Gonzalez-Prieto J.M."/>
            <person name="Kennell J.C."/>
            <person name="Molina L."/>
            <person name="Schirawski J."/>
            <person name="Mendoza-Mendoza A."/>
            <person name="Greilinger D."/>
            <person name="Munch K."/>
            <person name="Rossel N."/>
            <person name="Scherer M."/>
            <person name="Vranes M."/>
            <person name="Ladendorf O."/>
            <person name="Vincon V."/>
            <person name="Fuchs U."/>
            <person name="Sandrock B."/>
            <person name="Meng S."/>
            <person name="Ho E.C."/>
            <person name="Cahill M.J."/>
            <person name="Boyce K.J."/>
            <person name="Klose J."/>
            <person name="Klosterman S.J."/>
            <person name="Deelstra H.J."/>
            <person name="Ortiz-Castellanos L."/>
            <person name="Li W."/>
            <person name="Sanchez-Alonso P."/>
            <person name="Schreier P.H."/>
            <person name="Hauser-Hahn I."/>
            <person name="Vaupel M."/>
            <person name="Koopmann E."/>
            <person name="Friedrich G."/>
            <person name="Voss H."/>
            <person name="Schluter T."/>
            <person name="Margolis J."/>
            <person name="Platt D."/>
            <person name="Swimmer C."/>
            <person name="Gnirke A."/>
            <person name="Chen F."/>
            <person name="Vysotskaia V."/>
            <person name="Mannhaupt G."/>
            <person name="Guldener U."/>
            <person name="Munsterkotter M."/>
            <person name="Haase D."/>
            <person name="Oesterheld M."/>
            <person name="Mewes H.W."/>
            <person name="Mauceli E.W."/>
            <person name="DeCaprio D."/>
            <person name="Wade C.M."/>
            <person name="Butler J."/>
            <person name="Young S."/>
            <person name="Jaffe D.B."/>
            <person name="Calvo S."/>
            <person name="Nusbaum C."/>
            <person name="Galagan J."/>
            <person name="Birren B.W."/>
        </authorList>
    </citation>
    <scope>NUCLEOTIDE SEQUENCE [LARGE SCALE GENOMIC DNA]</scope>
    <source>
        <strain evidence="3">DSM 14603 / FGSC 9021 / UM521</strain>
    </source>
</reference>
<evidence type="ECO:0000313" key="2">
    <source>
        <dbReference type="EMBL" id="KIS71692.1"/>
    </source>
</evidence>
<organism evidence="2 3">
    <name type="scientific">Mycosarcoma maydis</name>
    <name type="common">Corn smut fungus</name>
    <name type="synonym">Ustilago maydis</name>
    <dbReference type="NCBI Taxonomy" id="5270"/>
    <lineage>
        <taxon>Eukaryota</taxon>
        <taxon>Fungi</taxon>
        <taxon>Dikarya</taxon>
        <taxon>Basidiomycota</taxon>
        <taxon>Ustilaginomycotina</taxon>
        <taxon>Ustilaginomycetes</taxon>
        <taxon>Ustilaginales</taxon>
        <taxon>Ustilaginaceae</taxon>
        <taxon>Mycosarcoma</taxon>
    </lineage>
</organism>
<proteinExistence type="predicted"/>
<dbReference type="RefSeq" id="XP_011386088.1">
    <property type="nucleotide sequence ID" value="XM_011387786.1"/>
</dbReference>
<feature type="compositionally biased region" description="Polar residues" evidence="1">
    <location>
        <begin position="290"/>
        <end position="299"/>
    </location>
</feature>
<dbReference type="KEGG" id="uma:UMAG_00132"/>
<feature type="region of interest" description="Disordered" evidence="1">
    <location>
        <begin position="236"/>
        <end position="306"/>
    </location>
</feature>
<protein>
    <submittedName>
        <fullName evidence="2">Uncharacterized protein</fullName>
    </submittedName>
</protein>
<evidence type="ECO:0000256" key="1">
    <source>
        <dbReference type="SAM" id="MobiDB-lite"/>
    </source>
</evidence>
<dbReference type="AlphaFoldDB" id="A0A0D1CFA8"/>
<dbReference type="eggNOG" id="ENOG502RBI1">
    <property type="taxonomic scope" value="Eukaryota"/>
</dbReference>
<dbReference type="OMA" id="LMIAMDE"/>
<feature type="compositionally biased region" description="Polar residues" evidence="1">
    <location>
        <begin position="481"/>
        <end position="493"/>
    </location>
</feature>
<dbReference type="EMBL" id="CM003140">
    <property type="protein sequence ID" value="KIS71692.1"/>
    <property type="molecule type" value="Genomic_DNA"/>
</dbReference>
<feature type="compositionally biased region" description="Polar residues" evidence="1">
    <location>
        <begin position="236"/>
        <end position="250"/>
    </location>
</feature>
<keyword evidence="3" id="KW-1185">Reference proteome</keyword>